<comment type="caution">
    <text evidence="8">The sequence shown here is derived from an EMBL/GenBank/DDBJ whole genome shotgun (WGS) entry which is preliminary data.</text>
</comment>
<dbReference type="EMBL" id="CATOUU010000416">
    <property type="protein sequence ID" value="CAI9928749.1"/>
    <property type="molecule type" value="Genomic_DNA"/>
</dbReference>
<comment type="subcellular location">
    <subcellularLocation>
        <location evidence="1">Cytoplasm</location>
    </subcellularLocation>
</comment>
<gene>
    <name evidence="8" type="ORF">HINF_LOCUS16394</name>
    <name evidence="9" type="ORF">HINF_LOCUS70777</name>
</gene>
<evidence type="ECO:0000313" key="10">
    <source>
        <dbReference type="Proteomes" id="UP001642409"/>
    </source>
</evidence>
<dbReference type="Pfam" id="PF01172">
    <property type="entry name" value="SBDS_N"/>
    <property type="match status" value="1"/>
</dbReference>
<dbReference type="PANTHER" id="PTHR10927:SF1">
    <property type="entry name" value="RIBOSOME MATURATION PROTEIN SBDS"/>
    <property type="match status" value="1"/>
</dbReference>
<protein>
    <submittedName>
        <fullName evidence="8">Shwachman-Bodian-Diamond syndrome protein-like protein</fullName>
    </submittedName>
    <submittedName>
        <fullName evidence="9">Shwachman-Bodian-Diamond_syndrome protein-like protein</fullName>
    </submittedName>
</protein>
<keyword evidence="4" id="KW-0690">Ribosome biogenesis</keyword>
<dbReference type="InterPro" id="IPR019783">
    <property type="entry name" value="SDO1/SBDS_N"/>
</dbReference>
<dbReference type="SUPFAM" id="SSF89895">
    <property type="entry name" value="FYSH domain"/>
    <property type="match status" value="1"/>
</dbReference>
<dbReference type="EMBL" id="CAXDID020000535">
    <property type="protein sequence ID" value="CAL6100904.1"/>
    <property type="molecule type" value="Genomic_DNA"/>
</dbReference>
<evidence type="ECO:0000313" key="8">
    <source>
        <dbReference type="EMBL" id="CAI9928749.1"/>
    </source>
</evidence>
<dbReference type="GO" id="GO:0042254">
    <property type="term" value="P:ribosome biogenesis"/>
    <property type="evidence" value="ECO:0007669"/>
    <property type="project" value="UniProtKB-KW"/>
</dbReference>
<dbReference type="SUPFAM" id="SSF109728">
    <property type="entry name" value="Hypothetical protein AF0491, middle domain"/>
    <property type="match status" value="1"/>
</dbReference>
<comment type="similarity">
    <text evidence="2">Belongs to the SDO1/SBDS family.</text>
</comment>
<evidence type="ECO:0000256" key="2">
    <source>
        <dbReference type="ARBA" id="ARBA00007433"/>
    </source>
</evidence>
<feature type="domain" description="Ribosome maturation protein SDO1/SBDS central" evidence="7">
    <location>
        <begin position="109"/>
        <end position="168"/>
    </location>
</feature>
<accession>A0AA86TU06</accession>
<reference evidence="9 10" key="2">
    <citation type="submission" date="2024-07" db="EMBL/GenBank/DDBJ databases">
        <authorList>
            <person name="Akdeniz Z."/>
        </authorList>
    </citation>
    <scope>NUCLEOTIDE SEQUENCE [LARGE SCALE GENOMIC DNA]</scope>
</reference>
<comment type="subunit">
    <text evidence="5">Associates with the 60S ribosomal subunit.</text>
</comment>
<organism evidence="8">
    <name type="scientific">Hexamita inflata</name>
    <dbReference type="NCBI Taxonomy" id="28002"/>
    <lineage>
        <taxon>Eukaryota</taxon>
        <taxon>Metamonada</taxon>
        <taxon>Diplomonadida</taxon>
        <taxon>Hexamitidae</taxon>
        <taxon>Hexamitinae</taxon>
        <taxon>Hexamita</taxon>
    </lineage>
</organism>
<dbReference type="InterPro" id="IPR036786">
    <property type="entry name" value="Ribosome_mat_SBDS_N_sf"/>
</dbReference>
<evidence type="ECO:0000256" key="3">
    <source>
        <dbReference type="ARBA" id="ARBA00022490"/>
    </source>
</evidence>
<sequence>MKICLPETQKWLTNVISVSLQKNGYVFEIACYMNKVRAFRSGVEKDISQVLQTDTIFLDMVLGKVHNTATLLETFQTSDKATISEYILKNGRVQITEQERQTEQSRLMKEIVSIVHQRTFCPKTGLPFPAQLIEEAAQQQLHFQPNAFPVSEQAASLIKQLQGIVDIQMRPIQLQIEIANEYIDALISKIGKEMLTHTKEDGAIYCTAYSDSVGQIKEELKLLGCKFDLQVQKTFKIK</sequence>
<dbReference type="InterPro" id="IPR039100">
    <property type="entry name" value="Sdo1/SBDS-like"/>
</dbReference>
<dbReference type="Proteomes" id="UP001642409">
    <property type="component" value="Unassembled WGS sequence"/>
</dbReference>
<evidence type="ECO:0000259" key="7">
    <source>
        <dbReference type="Pfam" id="PF09377"/>
    </source>
</evidence>
<evidence type="ECO:0000313" key="9">
    <source>
        <dbReference type="EMBL" id="CAL6100904.1"/>
    </source>
</evidence>
<feature type="domain" description="Ribosome maturation protein SDO1/SBDS N-terminal" evidence="6">
    <location>
        <begin position="14"/>
        <end position="101"/>
    </location>
</feature>
<dbReference type="InterPro" id="IPR018978">
    <property type="entry name" value="SDO1/SBDS_central"/>
</dbReference>
<dbReference type="PANTHER" id="PTHR10927">
    <property type="entry name" value="RIBOSOME MATURATION PROTEIN SBDS"/>
    <property type="match status" value="1"/>
</dbReference>
<evidence type="ECO:0000256" key="1">
    <source>
        <dbReference type="ARBA" id="ARBA00004496"/>
    </source>
</evidence>
<proteinExistence type="inferred from homology"/>
<evidence type="ECO:0000259" key="6">
    <source>
        <dbReference type="Pfam" id="PF01172"/>
    </source>
</evidence>
<keyword evidence="10" id="KW-1185">Reference proteome</keyword>
<evidence type="ECO:0000256" key="5">
    <source>
        <dbReference type="ARBA" id="ARBA00049708"/>
    </source>
</evidence>
<evidence type="ECO:0000256" key="4">
    <source>
        <dbReference type="ARBA" id="ARBA00022517"/>
    </source>
</evidence>
<dbReference type="Gene3D" id="3.30.1250.10">
    <property type="entry name" value="Ribosome maturation protein SBDS, N-terminal domain"/>
    <property type="match status" value="1"/>
</dbReference>
<keyword evidence="3" id="KW-0963">Cytoplasm</keyword>
<name>A0AA86TU06_9EUKA</name>
<dbReference type="InterPro" id="IPR037188">
    <property type="entry name" value="Sdo1/SBDS_central_sf"/>
</dbReference>
<dbReference type="GO" id="GO:0005737">
    <property type="term" value="C:cytoplasm"/>
    <property type="evidence" value="ECO:0007669"/>
    <property type="project" value="UniProtKB-SubCell"/>
</dbReference>
<reference evidence="8" key="1">
    <citation type="submission" date="2023-06" db="EMBL/GenBank/DDBJ databases">
        <authorList>
            <person name="Kurt Z."/>
        </authorList>
    </citation>
    <scope>NUCLEOTIDE SEQUENCE</scope>
</reference>
<dbReference type="AlphaFoldDB" id="A0AA86TU06"/>
<dbReference type="Pfam" id="PF09377">
    <property type="entry name" value="SBDS_domain_II"/>
    <property type="match status" value="1"/>
</dbReference>
<dbReference type="Gene3D" id="1.10.10.900">
    <property type="entry name" value="SBDS protein C-terminal domain, subdomain 1"/>
    <property type="match status" value="1"/>
</dbReference>